<organism evidence="2 3">
    <name type="scientific">Roseibium hamelinense</name>
    <dbReference type="NCBI Taxonomy" id="150831"/>
    <lineage>
        <taxon>Bacteria</taxon>
        <taxon>Pseudomonadati</taxon>
        <taxon>Pseudomonadota</taxon>
        <taxon>Alphaproteobacteria</taxon>
        <taxon>Hyphomicrobiales</taxon>
        <taxon>Stappiaceae</taxon>
        <taxon>Roseibium</taxon>
    </lineage>
</organism>
<dbReference type="SUPFAM" id="SSF53850">
    <property type="entry name" value="Periplasmic binding protein-like II"/>
    <property type="match status" value="1"/>
</dbReference>
<evidence type="ECO:0000256" key="1">
    <source>
        <dbReference type="SAM" id="SignalP"/>
    </source>
</evidence>
<keyword evidence="3" id="KW-1185">Reference proteome</keyword>
<proteinExistence type="predicted"/>
<accession>A0A562TIY4</accession>
<name>A0A562TIY4_9HYPH</name>
<dbReference type="AlphaFoldDB" id="A0A562TIY4"/>
<comment type="caution">
    <text evidence="2">The sequence shown here is derived from an EMBL/GenBank/DDBJ whole genome shotgun (WGS) entry which is preliminary data.</text>
</comment>
<dbReference type="EMBL" id="VLLF01000001">
    <property type="protein sequence ID" value="TWI92610.1"/>
    <property type="molecule type" value="Genomic_DNA"/>
</dbReference>
<protein>
    <recommendedName>
        <fullName evidence="4">ABC-type amino acid transport substrate-binding protein</fullName>
    </recommendedName>
</protein>
<dbReference type="OrthoDB" id="7353785at2"/>
<dbReference type="RefSeq" id="WP_145340147.1">
    <property type="nucleotide sequence ID" value="NZ_VLLF01000001.1"/>
</dbReference>
<gene>
    <name evidence="2" type="ORF">JM93_00152</name>
</gene>
<feature type="signal peptide" evidence="1">
    <location>
        <begin position="1"/>
        <end position="19"/>
    </location>
</feature>
<sequence length="230" mass="25387">MRLLAAFIVFAGVVVPASADDHECPGQLATVAETALNRILLAHVRPLYAQLGCDLDVVEYPGRRGVLAFNAGKVDGELYRLPVIESSYQTAFVRSSVPIVQFHQAVWTREGRGALDRSSRIGFVIGRKWHENYAEAHADTFSFVRYVDGPNMWSHFVSGKIDAVLAIDTTITALKRRDVLPDDVMPIRVIGENALFHYLHADYAPFMGALDAALEKAEALRPPVNERAGN</sequence>
<feature type="chain" id="PRO_5022073017" description="ABC-type amino acid transport substrate-binding protein" evidence="1">
    <location>
        <begin position="20"/>
        <end position="230"/>
    </location>
</feature>
<reference evidence="2 3" key="1">
    <citation type="submission" date="2019-07" db="EMBL/GenBank/DDBJ databases">
        <title>Genomic Encyclopedia of Archaeal and Bacterial Type Strains, Phase II (KMG-II): from individual species to whole genera.</title>
        <authorList>
            <person name="Goeker M."/>
        </authorList>
    </citation>
    <scope>NUCLEOTIDE SEQUENCE [LARGE SCALE GENOMIC DNA]</scope>
    <source>
        <strain evidence="2 3">ATCC BAA-252</strain>
    </source>
</reference>
<evidence type="ECO:0008006" key="4">
    <source>
        <dbReference type="Google" id="ProtNLM"/>
    </source>
</evidence>
<evidence type="ECO:0000313" key="2">
    <source>
        <dbReference type="EMBL" id="TWI92610.1"/>
    </source>
</evidence>
<evidence type="ECO:0000313" key="3">
    <source>
        <dbReference type="Proteomes" id="UP000320593"/>
    </source>
</evidence>
<keyword evidence="1" id="KW-0732">Signal</keyword>
<dbReference type="Proteomes" id="UP000320593">
    <property type="component" value="Unassembled WGS sequence"/>
</dbReference>